<gene>
    <name evidence="4" type="ORF">HLI28_12210</name>
</gene>
<dbReference type="EMBL" id="JABFAJ010000022">
    <property type="protein sequence ID" value="NNU28302.1"/>
    <property type="molecule type" value="Genomic_DNA"/>
</dbReference>
<dbReference type="PANTHER" id="PTHR43420">
    <property type="entry name" value="ACETYLTRANSFERASE"/>
    <property type="match status" value="1"/>
</dbReference>
<evidence type="ECO:0000256" key="1">
    <source>
        <dbReference type="ARBA" id="ARBA00022679"/>
    </source>
</evidence>
<organism evidence="4 5">
    <name type="scientific">Isoptericola sediminis</name>
    <dbReference type="NCBI Taxonomy" id="2733572"/>
    <lineage>
        <taxon>Bacteria</taxon>
        <taxon>Bacillati</taxon>
        <taxon>Actinomycetota</taxon>
        <taxon>Actinomycetes</taxon>
        <taxon>Micrococcales</taxon>
        <taxon>Promicromonosporaceae</taxon>
        <taxon>Isoptericola</taxon>
    </lineage>
</organism>
<dbReference type="PANTHER" id="PTHR43420:SF44">
    <property type="entry name" value="ACETYLTRANSFERASE YPEA"/>
    <property type="match status" value="1"/>
</dbReference>
<proteinExistence type="predicted"/>
<dbReference type="Pfam" id="PF00583">
    <property type="entry name" value="Acetyltransf_1"/>
    <property type="match status" value="1"/>
</dbReference>
<accession>A0A849JYC1</accession>
<evidence type="ECO:0000256" key="2">
    <source>
        <dbReference type="ARBA" id="ARBA00023315"/>
    </source>
</evidence>
<sequence length="353" mass="38702">MGVVNPENDRPSVTLPEGWTVVVPDLADVPRLGELRALQAAPHTGSDTVDTAQIENEVAGAASWTRRHLAVKDADDVIRAWAHAHDRAAGRSVLGIEIDRTLPEGTQDLLAAWCYAELAEIGREMAQLRGESTTQLDAGAFAGDDRLRGWLTDAGFRHVRTWWQMSRPVTPEDAEPGAFPEPKPGVTIRRVAQHDNGMPVAEDLNAVHQVLETAFTDHFNSYQEYFTEFVQRLREDPGHRWDHWWLACADVPDDPEAEEFPAGALVGSELAPDASGVRGTYIDYIGALAEARGRGVATALLAAVISDAAARGRNRVGLEVDADSPTGAESLYTKLGWRTKYVTESWHRDIDVD</sequence>
<dbReference type="InterPro" id="IPR050680">
    <property type="entry name" value="YpeA/RimI_acetyltransf"/>
</dbReference>
<dbReference type="GO" id="GO:0016747">
    <property type="term" value="F:acyltransferase activity, transferring groups other than amino-acyl groups"/>
    <property type="evidence" value="ECO:0007669"/>
    <property type="project" value="InterPro"/>
</dbReference>
<evidence type="ECO:0000259" key="3">
    <source>
        <dbReference type="PROSITE" id="PS51186"/>
    </source>
</evidence>
<keyword evidence="1 4" id="KW-0808">Transferase</keyword>
<protein>
    <submittedName>
        <fullName evidence="4">GNAT family N-acetyltransferase</fullName>
    </submittedName>
</protein>
<dbReference type="Proteomes" id="UP000557204">
    <property type="component" value="Unassembled WGS sequence"/>
</dbReference>
<dbReference type="AlphaFoldDB" id="A0A849JYC1"/>
<dbReference type="InterPro" id="IPR016181">
    <property type="entry name" value="Acyl_CoA_acyltransferase"/>
</dbReference>
<dbReference type="SUPFAM" id="SSF55729">
    <property type="entry name" value="Acyl-CoA N-acyltransferases (Nat)"/>
    <property type="match status" value="1"/>
</dbReference>
<dbReference type="PROSITE" id="PS51186">
    <property type="entry name" value="GNAT"/>
    <property type="match status" value="1"/>
</dbReference>
<comment type="caution">
    <text evidence="4">The sequence shown here is derived from an EMBL/GenBank/DDBJ whole genome shotgun (WGS) entry which is preliminary data.</text>
</comment>
<evidence type="ECO:0000313" key="5">
    <source>
        <dbReference type="Proteomes" id="UP000557204"/>
    </source>
</evidence>
<name>A0A849JYC1_9MICO</name>
<dbReference type="CDD" id="cd04301">
    <property type="entry name" value="NAT_SF"/>
    <property type="match status" value="1"/>
</dbReference>
<dbReference type="Gene3D" id="3.40.630.30">
    <property type="match status" value="1"/>
</dbReference>
<dbReference type="InterPro" id="IPR000182">
    <property type="entry name" value="GNAT_dom"/>
</dbReference>
<reference evidence="4 5" key="1">
    <citation type="submission" date="2020-05" db="EMBL/GenBank/DDBJ databases">
        <title>Genome sequence of Isoptericola sp. JC619 isolated from Chilika lagoon, India.</title>
        <authorList>
            <person name="Kumar D."/>
            <person name="Appam K."/>
            <person name="Gandham S."/>
            <person name="Uppada J."/>
            <person name="Sasikala C."/>
            <person name="Venkata Ramana C."/>
        </authorList>
    </citation>
    <scope>NUCLEOTIDE SEQUENCE [LARGE SCALE GENOMIC DNA]</scope>
    <source>
        <strain evidence="4 5">JC619</strain>
    </source>
</reference>
<keyword evidence="5" id="KW-1185">Reference proteome</keyword>
<evidence type="ECO:0000313" key="4">
    <source>
        <dbReference type="EMBL" id="NNU28302.1"/>
    </source>
</evidence>
<keyword evidence="2" id="KW-0012">Acyltransferase</keyword>
<feature type="domain" description="N-acetyltransferase" evidence="3">
    <location>
        <begin position="186"/>
        <end position="353"/>
    </location>
</feature>